<reference evidence="1 2" key="1">
    <citation type="submission" date="2018-06" db="EMBL/GenBank/DDBJ databases">
        <title>Genomic Encyclopedia of Type Strains, Phase IV (KMG-IV): sequencing the most valuable type-strain genomes for metagenomic binning, comparative biology and taxonomic classification.</title>
        <authorList>
            <person name="Goeker M."/>
        </authorList>
    </citation>
    <scope>NUCLEOTIDE SEQUENCE [LARGE SCALE GENOMIC DNA]</scope>
    <source>
        <strain evidence="1 2">DSM 25520</strain>
    </source>
</reference>
<dbReference type="EMBL" id="QNRQ01000009">
    <property type="protein sequence ID" value="RBP37584.1"/>
    <property type="molecule type" value="Genomic_DNA"/>
</dbReference>
<dbReference type="AlphaFoldDB" id="A0A366H6I6"/>
<evidence type="ECO:0000313" key="2">
    <source>
        <dbReference type="Proteomes" id="UP000253628"/>
    </source>
</evidence>
<gene>
    <name evidence="1" type="ORF">DFR37_109150</name>
</gene>
<evidence type="ECO:0000313" key="1">
    <source>
        <dbReference type="EMBL" id="RBP37584.1"/>
    </source>
</evidence>
<organism evidence="1 2">
    <name type="scientific">Eoetvoesiella caeni</name>
    <dbReference type="NCBI Taxonomy" id="645616"/>
    <lineage>
        <taxon>Bacteria</taxon>
        <taxon>Pseudomonadati</taxon>
        <taxon>Pseudomonadota</taxon>
        <taxon>Betaproteobacteria</taxon>
        <taxon>Burkholderiales</taxon>
        <taxon>Alcaligenaceae</taxon>
        <taxon>Eoetvoesiella</taxon>
    </lineage>
</organism>
<comment type="caution">
    <text evidence="1">The sequence shown here is derived from an EMBL/GenBank/DDBJ whole genome shotgun (WGS) entry which is preliminary data.</text>
</comment>
<name>A0A366H6I6_9BURK</name>
<proteinExistence type="predicted"/>
<accession>A0A366H6I6</accession>
<sequence>MQLCHCEKIYAELVRLVYELGIFLSGPAPVAALERRHK</sequence>
<dbReference type="Proteomes" id="UP000253628">
    <property type="component" value="Unassembled WGS sequence"/>
</dbReference>
<protein>
    <submittedName>
        <fullName evidence="1">Uncharacterized protein</fullName>
    </submittedName>
</protein>
<keyword evidence="2" id="KW-1185">Reference proteome</keyword>